<keyword evidence="4" id="KW-0964">Secreted</keyword>
<dbReference type="Pfam" id="PF22748">
    <property type="entry name" value="PexRD54_WY"/>
    <property type="match status" value="1"/>
</dbReference>
<proteinExistence type="inferred from homology"/>
<protein>
    <submittedName>
        <fullName evidence="8">RxLR effector protein</fullName>
    </submittedName>
</protein>
<evidence type="ECO:0000256" key="5">
    <source>
        <dbReference type="ARBA" id="ARBA00022729"/>
    </source>
</evidence>
<sequence length="461" mass="53546">MLNEAKKNPDTKDVAVKLYAAKLRGWLDEKKTPDNIFAQLGLKTALSSVLTKPLFITYVDYVKLFNRENPGNKVWLLHPLLGSHSENYLIQLVDEAMKFPNTEKAIKIVQVELFQNWLRQKTSPNYVFAHFVFKNVMEGDNFLTNQNLKLWTKYLHDFNQRYPDRKTNMLDALRLSYSDEELAKALAQAINVPETKKLTSNLQLSLLNTWVRELKSPDEVSTILNLGSSNPLMKSYVEKFNWALAQISEKYFDDPRMWLKYVDYFRAKDPASEKSEIMILTDRYGDDIVAKMIAVTTTRRTLEYKQETFQKEHLQALKTAQVKGWYSSGKTPEDVFKLLHLDEAGNNLFDSPVLETWLNFAKKAVKYDRNLKKLEFDILNRSYGDERLSKILIAGKDTQFSSEANSLQKLQITAWLKSKKDVNDVYKWLMVKGTAKSNPERAVYKNYVERYSKEYLGGDTI</sequence>
<gene>
    <name evidence="8" type="ORF">PHMEG_00026764</name>
</gene>
<comment type="caution">
    <text evidence="8">The sequence shown here is derived from an EMBL/GenBank/DDBJ whole genome shotgun (WGS) entry which is preliminary data.</text>
</comment>
<comment type="subcellular location">
    <subcellularLocation>
        <location evidence="1">Host cell</location>
    </subcellularLocation>
    <subcellularLocation>
        <location evidence="2">Secreted</location>
    </subcellularLocation>
</comment>
<name>A0A225VAH5_9STRA</name>
<dbReference type="InterPro" id="IPR054463">
    <property type="entry name" value="PexRD54_WY"/>
</dbReference>
<dbReference type="GO" id="GO:0043657">
    <property type="term" value="C:host cell"/>
    <property type="evidence" value="ECO:0007669"/>
    <property type="project" value="UniProtKB-SubCell"/>
</dbReference>
<evidence type="ECO:0000256" key="6">
    <source>
        <dbReference type="ARBA" id="ARBA00023026"/>
    </source>
</evidence>
<feature type="domain" description="RxLR effector PexRD54 WY" evidence="7">
    <location>
        <begin position="321"/>
        <end position="360"/>
    </location>
</feature>
<dbReference type="OrthoDB" id="145139at2759"/>
<reference evidence="9" key="1">
    <citation type="submission" date="2017-03" db="EMBL/GenBank/DDBJ databases">
        <title>Phytopthora megakarya and P. palmivora, two closely related causual agents of cacao black pod achieved similar genome size and gene model numbers by different mechanisms.</title>
        <authorList>
            <person name="Ali S."/>
            <person name="Shao J."/>
            <person name="Larry D.J."/>
            <person name="Kronmiller B."/>
            <person name="Shen D."/>
            <person name="Strem M.D."/>
            <person name="Melnick R.L."/>
            <person name="Guiltinan M.J."/>
            <person name="Tyler B.M."/>
            <person name="Meinhardt L.W."/>
            <person name="Bailey B.A."/>
        </authorList>
    </citation>
    <scope>NUCLEOTIDE SEQUENCE [LARGE SCALE GENOMIC DNA]</scope>
    <source>
        <strain evidence="9">zdho120</strain>
    </source>
</reference>
<comment type="similarity">
    <text evidence="3">Belongs to the RxLR effector family.</text>
</comment>
<keyword evidence="5" id="KW-0732">Signal</keyword>
<evidence type="ECO:0000313" key="8">
    <source>
        <dbReference type="EMBL" id="OWZ01787.1"/>
    </source>
</evidence>
<dbReference type="Proteomes" id="UP000198211">
    <property type="component" value="Unassembled WGS sequence"/>
</dbReference>
<evidence type="ECO:0000256" key="4">
    <source>
        <dbReference type="ARBA" id="ARBA00022525"/>
    </source>
</evidence>
<accession>A0A225VAH5</accession>
<dbReference type="EMBL" id="NBNE01006607">
    <property type="protein sequence ID" value="OWZ01787.1"/>
    <property type="molecule type" value="Genomic_DNA"/>
</dbReference>
<keyword evidence="9" id="KW-1185">Reference proteome</keyword>
<evidence type="ECO:0000313" key="9">
    <source>
        <dbReference type="Proteomes" id="UP000198211"/>
    </source>
</evidence>
<evidence type="ECO:0000259" key="7">
    <source>
        <dbReference type="Pfam" id="PF22748"/>
    </source>
</evidence>
<keyword evidence="6" id="KW-0843">Virulence</keyword>
<organism evidence="8 9">
    <name type="scientific">Phytophthora megakarya</name>
    <dbReference type="NCBI Taxonomy" id="4795"/>
    <lineage>
        <taxon>Eukaryota</taxon>
        <taxon>Sar</taxon>
        <taxon>Stramenopiles</taxon>
        <taxon>Oomycota</taxon>
        <taxon>Peronosporomycetes</taxon>
        <taxon>Peronosporales</taxon>
        <taxon>Peronosporaceae</taxon>
        <taxon>Phytophthora</taxon>
    </lineage>
</organism>
<evidence type="ECO:0000256" key="2">
    <source>
        <dbReference type="ARBA" id="ARBA00004613"/>
    </source>
</evidence>
<dbReference type="AlphaFoldDB" id="A0A225VAH5"/>
<evidence type="ECO:0000256" key="1">
    <source>
        <dbReference type="ARBA" id="ARBA00004340"/>
    </source>
</evidence>
<dbReference type="GO" id="GO:0005576">
    <property type="term" value="C:extracellular region"/>
    <property type="evidence" value="ECO:0007669"/>
    <property type="project" value="UniProtKB-SubCell"/>
</dbReference>
<evidence type="ECO:0000256" key="3">
    <source>
        <dbReference type="ARBA" id="ARBA00010400"/>
    </source>
</evidence>